<reference evidence="2" key="1">
    <citation type="journal article" date="2014" name="PLoS Genet.">
        <title>Signature Gene Expression Reveals Novel Clues to the Molecular Mechanisms of Dimorphic Transition in Penicillium marneffei.</title>
        <authorList>
            <person name="Yang E."/>
            <person name="Wang G."/>
            <person name="Cai J."/>
            <person name="Woo P.C."/>
            <person name="Lau S.K."/>
            <person name="Yuen K.-Y."/>
            <person name="Chow W.-N."/>
            <person name="Lin X."/>
        </authorList>
    </citation>
    <scope>NUCLEOTIDE SEQUENCE [LARGE SCALE GENOMIC DNA]</scope>
    <source>
        <strain evidence="2">PM1</strain>
    </source>
</reference>
<keyword evidence="2" id="KW-0808">Transferase</keyword>
<dbReference type="EMBL" id="JPOX01000002">
    <property type="protein sequence ID" value="KFX52927.1"/>
    <property type="molecule type" value="Genomic_DNA"/>
</dbReference>
<dbReference type="HOGENOM" id="CLU_1778701_0_0_1"/>
<sequence>MCPKVANAWNLANGNSVKRILLPGYRLCHDNNIHEQEGDWSWAFVPFHEDPISLKKAHGYKEIGSSFQVRPFLLDYCRLATSVLRFPYSKIVNIIGNMRRRSRIEDKAVFEILLCSVADMLVSIATPQYDCRPMLNSLVPPRRPFH</sequence>
<proteinExistence type="predicted"/>
<gene>
    <name evidence="2" type="ORF">GQ26_0023120</name>
    <name evidence="1" type="ORF">GQ26_0580400</name>
</gene>
<comment type="caution">
    <text evidence="2">The sequence shown here is derived from an EMBL/GenBank/DDBJ whole genome shotgun (WGS) entry which is preliminary data.</text>
</comment>
<evidence type="ECO:0000313" key="1">
    <source>
        <dbReference type="EMBL" id="KFX41542.1"/>
    </source>
</evidence>
<accession>A0A093VK47</accession>
<organism evidence="2">
    <name type="scientific">Talaromyces marneffei PM1</name>
    <dbReference type="NCBI Taxonomy" id="1077442"/>
    <lineage>
        <taxon>Eukaryota</taxon>
        <taxon>Fungi</taxon>
        <taxon>Dikarya</taxon>
        <taxon>Ascomycota</taxon>
        <taxon>Pezizomycotina</taxon>
        <taxon>Eurotiomycetes</taxon>
        <taxon>Eurotiomycetidae</taxon>
        <taxon>Eurotiales</taxon>
        <taxon>Trichocomaceae</taxon>
        <taxon>Talaromyces</taxon>
        <taxon>Talaromyces sect. Talaromyces</taxon>
    </lineage>
</organism>
<evidence type="ECO:0000313" key="2">
    <source>
        <dbReference type="EMBL" id="KFX52927.1"/>
    </source>
</evidence>
<dbReference type="AlphaFoldDB" id="A0A093VK47"/>
<dbReference type="EMBL" id="JPOX01000058">
    <property type="protein sequence ID" value="KFX41542.1"/>
    <property type="molecule type" value="Genomic_DNA"/>
</dbReference>
<keyword evidence="2" id="KW-0418">Kinase</keyword>
<dbReference type="GO" id="GO:0016301">
    <property type="term" value="F:kinase activity"/>
    <property type="evidence" value="ECO:0007669"/>
    <property type="project" value="UniProtKB-KW"/>
</dbReference>
<protein>
    <submittedName>
        <fullName evidence="2">Homoserine kinase</fullName>
    </submittedName>
</protein>
<reference evidence="1" key="2">
    <citation type="journal article" date="2014" name="PLoS Genet.">
        <title>Signature gene expression reveals novel clues to the molecular mechanisms of dimorphic transition in Penicillium marneffei.</title>
        <authorList>
            <person name="Yang E."/>
            <person name="Wang G."/>
            <person name="Cai J."/>
            <person name="Woo P.C."/>
            <person name="Lau S.K."/>
            <person name="Yuen K.-Y."/>
            <person name="Chow W.-N."/>
            <person name="Lin X."/>
        </authorList>
    </citation>
    <scope>NUCLEOTIDE SEQUENCE</scope>
    <source>
        <strain evidence="1">PM1</strain>
    </source>
</reference>
<name>A0A093VK47_TALMA</name>